<keyword evidence="2" id="KW-1185">Reference proteome</keyword>
<protein>
    <submittedName>
        <fullName evidence="1">Uncharacterized protein</fullName>
    </submittedName>
</protein>
<name>A0A1Q4V5Z6_9ACTN</name>
<organism evidence="1 2">
    <name type="scientific">Streptomyces uncialis</name>
    <dbReference type="NCBI Taxonomy" id="1048205"/>
    <lineage>
        <taxon>Bacteria</taxon>
        <taxon>Bacillati</taxon>
        <taxon>Actinomycetota</taxon>
        <taxon>Actinomycetes</taxon>
        <taxon>Kitasatosporales</taxon>
        <taxon>Streptomycetaceae</taxon>
        <taxon>Streptomyces</taxon>
    </lineage>
</organism>
<dbReference type="AlphaFoldDB" id="A0A1Q4V5Z6"/>
<dbReference type="Proteomes" id="UP000186455">
    <property type="component" value="Unassembled WGS sequence"/>
</dbReference>
<sequence length="181" mass="20074">MRRAAADAVARFPATSVPEIYVVSFHVRRLGRDPRRPCLTIGWNTESRYRAELARRGPEEARWNHAHWLQDGFERFGNTPDDPVGGALFVDEAKRLGHWYEDGEDITDDEKDDCAEELCGQFATVCVDVARHLHTSGLLAGVLGRPVPVALYDPDLPGWDIEATRAANPPALAAPYLDSAP</sequence>
<dbReference type="EMBL" id="LFBV01000005">
    <property type="protein sequence ID" value="OKH93241.1"/>
    <property type="molecule type" value="Genomic_DNA"/>
</dbReference>
<dbReference type="STRING" id="1048205.AB852_21950"/>
<gene>
    <name evidence="1" type="ORF">AB852_21950</name>
</gene>
<evidence type="ECO:0000313" key="2">
    <source>
        <dbReference type="Proteomes" id="UP000186455"/>
    </source>
</evidence>
<reference evidence="1 2" key="1">
    <citation type="submission" date="2015-06" db="EMBL/GenBank/DDBJ databases">
        <title>Cloning and characterization of the uncialamcin biosynthetic gene cluster.</title>
        <authorList>
            <person name="Yan X."/>
            <person name="Huang T."/>
            <person name="Ge H."/>
            <person name="Shen B."/>
        </authorList>
    </citation>
    <scope>NUCLEOTIDE SEQUENCE [LARGE SCALE GENOMIC DNA]</scope>
    <source>
        <strain evidence="1 2">DCA2648</strain>
    </source>
</reference>
<evidence type="ECO:0000313" key="1">
    <source>
        <dbReference type="EMBL" id="OKH93241.1"/>
    </source>
</evidence>
<comment type="caution">
    <text evidence="1">The sequence shown here is derived from an EMBL/GenBank/DDBJ whole genome shotgun (WGS) entry which is preliminary data.</text>
</comment>
<proteinExistence type="predicted"/>
<accession>A0A1Q4V5Z6</accession>